<reference evidence="1 2" key="1">
    <citation type="journal article" date="2016" name="Nat. Commun.">
        <title>Thousands of microbial genomes shed light on interconnected biogeochemical processes in an aquifer system.</title>
        <authorList>
            <person name="Anantharaman K."/>
            <person name="Brown C.T."/>
            <person name="Hug L.A."/>
            <person name="Sharon I."/>
            <person name="Castelle C.J."/>
            <person name="Probst A.J."/>
            <person name="Thomas B.C."/>
            <person name="Singh A."/>
            <person name="Wilkins M.J."/>
            <person name="Karaoz U."/>
            <person name="Brodie E.L."/>
            <person name="Williams K.H."/>
            <person name="Hubbard S.S."/>
            <person name="Banfield J.F."/>
        </authorList>
    </citation>
    <scope>NUCLEOTIDE SEQUENCE [LARGE SCALE GENOMIC DNA]</scope>
</reference>
<sequence>MANGNTVVIGHKIANRKTITKPSYGSDEWWDEEIKRGEADVKSGNYKSFKSARSLIADLHK</sequence>
<comment type="caution">
    <text evidence="1">The sequence shown here is derived from an EMBL/GenBank/DDBJ whole genome shotgun (WGS) entry which is preliminary data.</text>
</comment>
<protein>
    <submittedName>
        <fullName evidence="1">Uncharacterized protein</fullName>
    </submittedName>
</protein>
<dbReference type="Proteomes" id="UP000178851">
    <property type="component" value="Unassembled WGS sequence"/>
</dbReference>
<dbReference type="EMBL" id="MGGI01000016">
    <property type="protein sequence ID" value="OGM26157.1"/>
    <property type="molecule type" value="Genomic_DNA"/>
</dbReference>
<dbReference type="AlphaFoldDB" id="A0A1F7YFQ9"/>
<accession>A0A1F7YFQ9</accession>
<name>A0A1F7YFQ9_9BACT</name>
<organism evidence="1 2">
    <name type="scientific">Candidatus Woesebacteria bacterium RIFCSPHIGHO2_01_FULL_39_28</name>
    <dbReference type="NCBI Taxonomy" id="1802496"/>
    <lineage>
        <taxon>Bacteria</taxon>
        <taxon>Candidatus Woeseibacteriota</taxon>
    </lineage>
</organism>
<evidence type="ECO:0000313" key="1">
    <source>
        <dbReference type="EMBL" id="OGM26157.1"/>
    </source>
</evidence>
<evidence type="ECO:0000313" key="2">
    <source>
        <dbReference type="Proteomes" id="UP000178851"/>
    </source>
</evidence>
<proteinExistence type="predicted"/>
<gene>
    <name evidence="1" type="ORF">A2627_03905</name>
</gene>